<protein>
    <recommendedName>
        <fullName evidence="1">Transcriptional repressor NrdR</fullName>
    </recommendedName>
</protein>
<keyword evidence="1" id="KW-0805">Transcription regulation</keyword>
<dbReference type="Pfam" id="PF22811">
    <property type="entry name" value="Zn_ribbon_NrdR"/>
    <property type="match status" value="1"/>
</dbReference>
<keyword evidence="1" id="KW-0678">Repressor</keyword>
<proteinExistence type="inferred from homology"/>
<keyword evidence="1" id="KW-0862">Zinc</keyword>
<keyword evidence="1" id="KW-0863">Zinc-finger</keyword>
<sequence>MWCPFCNHTDTRVVDSRLTSDGFQIRRRRECAECGARFNTYETPALKAPNLIKSDGSREAFSEDKLRGGMLKALEKRPVETQEVERSIRKLVRQIRTLEEPEISSQQIGDWVAGELARLDQVAYVRFASVYRRFEDVQAFREEIERLEREHPGTIDRRQISLLEERADKDD</sequence>
<reference evidence="2 3" key="1">
    <citation type="submission" date="2015-07" db="EMBL/GenBank/DDBJ databases">
        <authorList>
            <person name="Noorani M."/>
        </authorList>
    </citation>
    <scope>NUCLEOTIDE SEQUENCE [LARGE SCALE GENOMIC DNA]</scope>
    <source>
        <strain evidence="2 3">KCTC 42284</strain>
    </source>
</reference>
<keyword evidence="3" id="KW-1185">Reference proteome</keyword>
<comment type="cofactor">
    <cofactor evidence="1">
        <name>Zn(2+)</name>
        <dbReference type="ChEBI" id="CHEBI:29105"/>
    </cofactor>
    <text evidence="1">Binds 1 zinc ion.</text>
</comment>
<dbReference type="InterPro" id="IPR005144">
    <property type="entry name" value="ATP-cone_dom"/>
</dbReference>
<dbReference type="EMBL" id="CP012154">
    <property type="protein sequence ID" value="AKS42602.1"/>
    <property type="molecule type" value="Genomic_DNA"/>
</dbReference>
<evidence type="ECO:0000313" key="2">
    <source>
        <dbReference type="EMBL" id="AKS42602.1"/>
    </source>
</evidence>
<dbReference type="PATRIC" id="fig|1579979.3.peg.2288"/>
<dbReference type="InterPro" id="IPR003796">
    <property type="entry name" value="RNR_NrdR-like"/>
</dbReference>
<dbReference type="GO" id="GO:0045892">
    <property type="term" value="P:negative regulation of DNA-templated transcription"/>
    <property type="evidence" value="ECO:0007669"/>
    <property type="project" value="UniProtKB-UniRule"/>
</dbReference>
<dbReference type="GO" id="GO:0003677">
    <property type="term" value="F:DNA binding"/>
    <property type="evidence" value="ECO:0007669"/>
    <property type="project" value="UniProtKB-KW"/>
</dbReference>
<dbReference type="PANTHER" id="PTHR30455">
    <property type="entry name" value="TRANSCRIPTIONAL REPRESSOR NRDR"/>
    <property type="match status" value="1"/>
</dbReference>
<keyword evidence="1" id="KW-0547">Nucleotide-binding</keyword>
<dbReference type="AlphaFoldDB" id="A0A0K0XY95"/>
<keyword evidence="1" id="KW-0067">ATP-binding</keyword>
<dbReference type="NCBIfam" id="TIGR00244">
    <property type="entry name" value="transcriptional regulator NrdR"/>
    <property type="match status" value="1"/>
</dbReference>
<dbReference type="GO" id="GO:0005524">
    <property type="term" value="F:ATP binding"/>
    <property type="evidence" value="ECO:0007669"/>
    <property type="project" value="UniProtKB-UniRule"/>
</dbReference>
<evidence type="ECO:0000256" key="1">
    <source>
        <dbReference type="HAMAP-Rule" id="MF_00440"/>
    </source>
</evidence>
<keyword evidence="1" id="KW-0804">Transcription</keyword>
<dbReference type="Proteomes" id="UP000066624">
    <property type="component" value="Chromosome"/>
</dbReference>
<dbReference type="RefSeq" id="WP_049726153.1">
    <property type="nucleotide sequence ID" value="NZ_CP012154.1"/>
</dbReference>
<keyword evidence="1" id="KW-0238">DNA-binding</keyword>
<dbReference type="Pfam" id="PF03477">
    <property type="entry name" value="ATP-cone"/>
    <property type="match status" value="1"/>
</dbReference>
<dbReference type="PANTHER" id="PTHR30455:SF2">
    <property type="entry name" value="TRANSCRIPTIONAL REPRESSOR NRDR"/>
    <property type="match status" value="1"/>
</dbReference>
<dbReference type="KEGG" id="wma:WM2015_2239"/>
<keyword evidence="1" id="KW-0479">Metal-binding</keyword>
<name>A0A0K0XY95_9GAMM</name>
<dbReference type="STRING" id="1579979.WM2015_2239"/>
<organism evidence="2 3">
    <name type="scientific">Wenzhouxiangella marina</name>
    <dbReference type="NCBI Taxonomy" id="1579979"/>
    <lineage>
        <taxon>Bacteria</taxon>
        <taxon>Pseudomonadati</taxon>
        <taxon>Pseudomonadota</taxon>
        <taxon>Gammaproteobacteria</taxon>
        <taxon>Chromatiales</taxon>
        <taxon>Wenzhouxiangellaceae</taxon>
        <taxon>Wenzhouxiangella</taxon>
    </lineage>
</organism>
<accession>A0A0K0XY95</accession>
<comment type="function">
    <text evidence="1">Negatively regulates transcription of bacterial ribonucleotide reductase nrd genes and operons by binding to NrdR-boxes.</text>
</comment>
<gene>
    <name evidence="1" type="primary">nrdR</name>
    <name evidence="2" type="ORF">WM2015_2239</name>
</gene>
<evidence type="ECO:0000313" key="3">
    <source>
        <dbReference type="Proteomes" id="UP000066624"/>
    </source>
</evidence>
<dbReference type="PROSITE" id="PS51161">
    <property type="entry name" value="ATP_CONE"/>
    <property type="match status" value="1"/>
</dbReference>
<dbReference type="OrthoDB" id="9807461at2"/>
<comment type="similarity">
    <text evidence="1">Belongs to the NrdR family.</text>
</comment>
<dbReference type="GO" id="GO:0008270">
    <property type="term" value="F:zinc ion binding"/>
    <property type="evidence" value="ECO:0007669"/>
    <property type="project" value="UniProtKB-UniRule"/>
</dbReference>
<dbReference type="HAMAP" id="MF_00440">
    <property type="entry name" value="NrdR"/>
    <property type="match status" value="1"/>
</dbReference>
<dbReference type="InterPro" id="IPR055173">
    <property type="entry name" value="NrdR-like_N"/>
</dbReference>
<feature type="zinc finger region" evidence="1">
    <location>
        <begin position="3"/>
        <end position="34"/>
    </location>
</feature>